<proteinExistence type="predicted"/>
<sequence>MRGVRVDELCTSETFSDSSSLNSDLEVIVKESRWFWGPGCCRERASYIGEEDRLGGVTARALKRVTCPAPRRLPRAPDLLLNSRKGLVPSKISHCVPGEESVRELGADKIRAGGQWHRAGECRSGTA</sequence>
<evidence type="ECO:0000313" key="1">
    <source>
        <dbReference type="EMBL" id="KAK6320472.1"/>
    </source>
</evidence>
<comment type="caution">
    <text evidence="1">The sequence shown here is derived from an EMBL/GenBank/DDBJ whole genome shotgun (WGS) entry which is preliminary data.</text>
</comment>
<keyword evidence="2" id="KW-1185">Reference proteome</keyword>
<dbReference type="Proteomes" id="UP001356427">
    <property type="component" value="Unassembled WGS sequence"/>
</dbReference>
<dbReference type="AlphaFoldDB" id="A0AAN8M718"/>
<protein>
    <submittedName>
        <fullName evidence="1">Uncharacterized protein</fullName>
    </submittedName>
</protein>
<dbReference type="EMBL" id="JAGTTL010000007">
    <property type="protein sequence ID" value="KAK6320472.1"/>
    <property type="molecule type" value="Genomic_DNA"/>
</dbReference>
<name>A0AAN8M718_9TELE</name>
<organism evidence="1 2">
    <name type="scientific">Coregonus suidteri</name>
    <dbReference type="NCBI Taxonomy" id="861788"/>
    <lineage>
        <taxon>Eukaryota</taxon>
        <taxon>Metazoa</taxon>
        <taxon>Chordata</taxon>
        <taxon>Craniata</taxon>
        <taxon>Vertebrata</taxon>
        <taxon>Euteleostomi</taxon>
        <taxon>Actinopterygii</taxon>
        <taxon>Neopterygii</taxon>
        <taxon>Teleostei</taxon>
        <taxon>Protacanthopterygii</taxon>
        <taxon>Salmoniformes</taxon>
        <taxon>Salmonidae</taxon>
        <taxon>Coregoninae</taxon>
        <taxon>Coregonus</taxon>
    </lineage>
</organism>
<evidence type="ECO:0000313" key="2">
    <source>
        <dbReference type="Proteomes" id="UP001356427"/>
    </source>
</evidence>
<accession>A0AAN8M718</accession>
<reference evidence="1 2" key="1">
    <citation type="submission" date="2021-04" db="EMBL/GenBank/DDBJ databases">
        <authorList>
            <person name="De Guttry C."/>
            <person name="Zahm M."/>
            <person name="Klopp C."/>
            <person name="Cabau C."/>
            <person name="Louis A."/>
            <person name="Berthelot C."/>
            <person name="Parey E."/>
            <person name="Roest Crollius H."/>
            <person name="Montfort J."/>
            <person name="Robinson-Rechavi M."/>
            <person name="Bucao C."/>
            <person name="Bouchez O."/>
            <person name="Gislard M."/>
            <person name="Lluch J."/>
            <person name="Milhes M."/>
            <person name="Lampietro C."/>
            <person name="Lopez Roques C."/>
            <person name="Donnadieu C."/>
            <person name="Braasch I."/>
            <person name="Desvignes T."/>
            <person name="Postlethwait J."/>
            <person name="Bobe J."/>
            <person name="Wedekind C."/>
            <person name="Guiguen Y."/>
        </authorList>
    </citation>
    <scope>NUCLEOTIDE SEQUENCE [LARGE SCALE GENOMIC DNA]</scope>
    <source>
        <strain evidence="1">Cs_M1</strain>
        <tissue evidence="1">Blood</tissue>
    </source>
</reference>
<gene>
    <name evidence="1" type="ORF">J4Q44_G00095790</name>
</gene>